<protein>
    <submittedName>
        <fullName evidence="6">Sn-glycerol-3-phosphate ABC transporter ATP-binding protein</fullName>
    </submittedName>
</protein>
<dbReference type="Gene3D" id="3.40.50.300">
    <property type="entry name" value="P-loop containing nucleotide triphosphate hydrolases"/>
    <property type="match status" value="1"/>
</dbReference>
<dbReference type="PANTHER" id="PTHR43875:SF1">
    <property type="entry name" value="OSMOPROTECTIVE COMPOUNDS UPTAKE ATP-BINDING PROTEIN GGTA"/>
    <property type="match status" value="1"/>
</dbReference>
<dbReference type="InterPro" id="IPR040582">
    <property type="entry name" value="OB_MalK-like"/>
</dbReference>
<organism evidence="6 7">
    <name type="scientific">Devosia yakushimensis</name>
    <dbReference type="NCBI Taxonomy" id="470028"/>
    <lineage>
        <taxon>Bacteria</taxon>
        <taxon>Pseudomonadati</taxon>
        <taxon>Pseudomonadota</taxon>
        <taxon>Alphaproteobacteria</taxon>
        <taxon>Hyphomicrobiales</taxon>
        <taxon>Devosiaceae</taxon>
        <taxon>Devosia</taxon>
    </lineage>
</organism>
<dbReference type="InterPro" id="IPR027417">
    <property type="entry name" value="P-loop_NTPase"/>
</dbReference>
<comment type="similarity">
    <text evidence="1">Belongs to the ABC transporter superfamily.</text>
</comment>
<dbReference type="RefSeq" id="WP_284392719.1">
    <property type="nucleotide sequence ID" value="NZ_BSNG01000001.1"/>
</dbReference>
<name>A0ABQ5UII6_9HYPH</name>
<reference evidence="6" key="2">
    <citation type="submission" date="2023-01" db="EMBL/GenBank/DDBJ databases">
        <title>Draft genome sequence of Devosia yakushimensis strain NBRC 103855.</title>
        <authorList>
            <person name="Sun Q."/>
            <person name="Mori K."/>
        </authorList>
    </citation>
    <scope>NUCLEOTIDE SEQUENCE</scope>
    <source>
        <strain evidence="6">NBRC 103855</strain>
    </source>
</reference>
<dbReference type="InterPro" id="IPR012340">
    <property type="entry name" value="NA-bd_OB-fold"/>
</dbReference>
<dbReference type="EMBL" id="BSNG01000001">
    <property type="protein sequence ID" value="GLQ11429.1"/>
    <property type="molecule type" value="Genomic_DNA"/>
</dbReference>
<dbReference type="Gene3D" id="2.40.50.100">
    <property type="match status" value="1"/>
</dbReference>
<sequence>MSRLSLQLNNITKSYGAVPVLKGINVEAEDGEFVVLLGPSGCGKSTLLHAIAGLHPIDGGDIVIEGRSVTTMPTRERDVAMVFQSYALYPNMTVAQNIGFPLRMRKTPVEQIGQRVAEVARLLQIEPLLERRPRELSGGQRQRVAIGRALVRDPRIFLFDEPLSNLDATLRVETRSEIKRLHAQLGKTMIYVTHDQIEAMTLATKIVVMNKGDIQQIGTPYEVYHQPANLFVARFIGSPSMQLLTGTLKQSAEGALFEDGYGWSVPLGRIDRAEGSILLGIRPEHVTLASDGLGETAKVDSVEPTGPEDNVVLTVHGQKLVARFPTGKVSPNQLVQVSIAIPQATLFSADTGQRIPR</sequence>
<evidence type="ECO:0000259" key="5">
    <source>
        <dbReference type="PROSITE" id="PS50893"/>
    </source>
</evidence>
<dbReference type="Pfam" id="PF17912">
    <property type="entry name" value="OB_MalK"/>
    <property type="match status" value="1"/>
</dbReference>
<dbReference type="InterPro" id="IPR008995">
    <property type="entry name" value="Mo/tungstate-bd_C_term_dom"/>
</dbReference>
<keyword evidence="2" id="KW-0813">Transport</keyword>
<evidence type="ECO:0000256" key="3">
    <source>
        <dbReference type="ARBA" id="ARBA00022741"/>
    </source>
</evidence>
<feature type="domain" description="ABC transporter" evidence="5">
    <location>
        <begin position="6"/>
        <end position="236"/>
    </location>
</feature>
<dbReference type="InterPro" id="IPR047641">
    <property type="entry name" value="ABC_transpr_MalK/UgpC-like"/>
</dbReference>
<reference evidence="6" key="1">
    <citation type="journal article" date="2014" name="Int. J. Syst. Evol. Microbiol.">
        <title>Complete genome of a new Firmicutes species belonging to the dominant human colonic microbiota ('Ruminococcus bicirculans') reveals two chromosomes and a selective capacity to utilize plant glucans.</title>
        <authorList>
            <consortium name="NISC Comparative Sequencing Program"/>
            <person name="Wegmann U."/>
            <person name="Louis P."/>
            <person name="Goesmann A."/>
            <person name="Henrissat B."/>
            <person name="Duncan S.H."/>
            <person name="Flint H.J."/>
        </authorList>
    </citation>
    <scope>NUCLEOTIDE SEQUENCE</scope>
    <source>
        <strain evidence="6">NBRC 103855</strain>
    </source>
</reference>
<keyword evidence="7" id="KW-1185">Reference proteome</keyword>
<dbReference type="PROSITE" id="PS50893">
    <property type="entry name" value="ABC_TRANSPORTER_2"/>
    <property type="match status" value="1"/>
</dbReference>
<dbReference type="NCBIfam" id="NF008653">
    <property type="entry name" value="PRK11650.1"/>
    <property type="match status" value="1"/>
</dbReference>
<dbReference type="SUPFAM" id="SSF50331">
    <property type="entry name" value="MOP-like"/>
    <property type="match status" value="1"/>
</dbReference>
<dbReference type="InterPro" id="IPR003593">
    <property type="entry name" value="AAA+_ATPase"/>
</dbReference>
<dbReference type="InterPro" id="IPR015855">
    <property type="entry name" value="ABC_transpr_MalK-like"/>
</dbReference>
<comment type="caution">
    <text evidence="6">The sequence shown here is derived from an EMBL/GenBank/DDBJ whole genome shotgun (WGS) entry which is preliminary data.</text>
</comment>
<accession>A0ABQ5UII6</accession>
<dbReference type="GO" id="GO:0005524">
    <property type="term" value="F:ATP binding"/>
    <property type="evidence" value="ECO:0007669"/>
    <property type="project" value="UniProtKB-KW"/>
</dbReference>
<dbReference type="Pfam" id="PF00005">
    <property type="entry name" value="ABC_tran"/>
    <property type="match status" value="1"/>
</dbReference>
<dbReference type="SMART" id="SM00382">
    <property type="entry name" value="AAA"/>
    <property type="match status" value="1"/>
</dbReference>
<evidence type="ECO:0000256" key="4">
    <source>
        <dbReference type="ARBA" id="ARBA00022840"/>
    </source>
</evidence>
<dbReference type="InterPro" id="IPR003439">
    <property type="entry name" value="ABC_transporter-like_ATP-bd"/>
</dbReference>
<evidence type="ECO:0000313" key="7">
    <source>
        <dbReference type="Proteomes" id="UP001161406"/>
    </source>
</evidence>
<dbReference type="PROSITE" id="PS00211">
    <property type="entry name" value="ABC_TRANSPORTER_1"/>
    <property type="match status" value="1"/>
</dbReference>
<evidence type="ECO:0000256" key="1">
    <source>
        <dbReference type="ARBA" id="ARBA00005417"/>
    </source>
</evidence>
<dbReference type="InterPro" id="IPR017871">
    <property type="entry name" value="ABC_transporter-like_CS"/>
</dbReference>
<evidence type="ECO:0000313" key="6">
    <source>
        <dbReference type="EMBL" id="GLQ11429.1"/>
    </source>
</evidence>
<dbReference type="SUPFAM" id="SSF52540">
    <property type="entry name" value="P-loop containing nucleoside triphosphate hydrolases"/>
    <property type="match status" value="1"/>
</dbReference>
<gene>
    <name evidence="6" type="ORF">GCM10007913_33610</name>
</gene>
<dbReference type="PANTHER" id="PTHR43875">
    <property type="entry name" value="MALTODEXTRIN IMPORT ATP-BINDING PROTEIN MSMX"/>
    <property type="match status" value="1"/>
</dbReference>
<dbReference type="Gene3D" id="2.40.50.140">
    <property type="entry name" value="Nucleic acid-binding proteins"/>
    <property type="match status" value="1"/>
</dbReference>
<dbReference type="CDD" id="cd03301">
    <property type="entry name" value="ABC_MalK_N"/>
    <property type="match status" value="1"/>
</dbReference>
<keyword evidence="4 6" id="KW-0067">ATP-binding</keyword>
<proteinExistence type="inferred from homology"/>
<evidence type="ECO:0000256" key="2">
    <source>
        <dbReference type="ARBA" id="ARBA00022448"/>
    </source>
</evidence>
<dbReference type="Proteomes" id="UP001161406">
    <property type="component" value="Unassembled WGS sequence"/>
</dbReference>
<keyword evidence="3" id="KW-0547">Nucleotide-binding</keyword>